<dbReference type="AlphaFoldDB" id="A0A5B5VNA7"/>
<protein>
    <submittedName>
        <fullName evidence="4">DedA family protein</fullName>
    </submittedName>
    <submittedName>
        <fullName evidence="3">Membrane protein</fullName>
    </submittedName>
    <submittedName>
        <fullName evidence="5">VTT domain-containing protein</fullName>
    </submittedName>
</protein>
<dbReference type="EMBL" id="BQOL01000001">
    <property type="protein sequence ID" value="GKI18241.1"/>
    <property type="molecule type" value="Genomic_DNA"/>
</dbReference>
<name>A0A5B5VNA7_9BACT</name>
<keyword evidence="6" id="KW-1185">Reference proteome</keyword>
<dbReference type="RefSeq" id="WP_009597736.1">
    <property type="nucleotide sequence ID" value="NZ_AP025581.1"/>
</dbReference>
<dbReference type="Proteomes" id="UP001055105">
    <property type="component" value="Unassembled WGS sequence"/>
</dbReference>
<dbReference type="OMA" id="WSLLFAW"/>
<evidence type="ECO:0000313" key="5">
    <source>
        <dbReference type="EMBL" id="MDU0259488.1"/>
    </source>
</evidence>
<feature type="transmembrane region" description="Helical" evidence="1">
    <location>
        <begin position="97"/>
        <end position="119"/>
    </location>
</feature>
<keyword evidence="1" id="KW-0472">Membrane</keyword>
<keyword evidence="1" id="KW-1133">Transmembrane helix</keyword>
<feature type="transmembrane region" description="Helical" evidence="1">
    <location>
        <begin position="12"/>
        <end position="39"/>
    </location>
</feature>
<reference evidence="3" key="2">
    <citation type="submission" date="2022-01" db="EMBL/GenBank/DDBJ databases">
        <title>Novel bile acid biosynthetic pathways are enriched in the microbiome of centenarians.</title>
        <authorList>
            <person name="Sato Y."/>
            <person name="Atarashi K."/>
            <person name="Plichta R.D."/>
            <person name="Arai Y."/>
            <person name="Sasajima S."/>
            <person name="Kearney M.S."/>
            <person name="Suda W."/>
            <person name="Takeshita K."/>
            <person name="Sasaki T."/>
            <person name="Okamoto S."/>
            <person name="Skelly N.A."/>
            <person name="Okamura Y."/>
            <person name="Vlamakis H."/>
            <person name="Li Y."/>
            <person name="Tanoue T."/>
            <person name="Takei H."/>
            <person name="Nittono H."/>
            <person name="Narushima S."/>
            <person name="Irie J."/>
            <person name="Itoh H."/>
            <person name="Moriya K."/>
            <person name="Sugiura Y."/>
            <person name="Suematsu M."/>
            <person name="Moritoki N."/>
            <person name="Shibata S."/>
            <person name="Littman R.D."/>
            <person name="Fischbach A.M."/>
            <person name="Uwamino Y."/>
            <person name="Inoue T."/>
            <person name="Honda A."/>
            <person name="Hattori M."/>
            <person name="Murai T."/>
            <person name="Xavier J.R."/>
            <person name="Hirose N."/>
            <person name="Honda K."/>
        </authorList>
    </citation>
    <scope>NUCLEOTIDE SEQUENCE</scope>
    <source>
        <strain evidence="3">CE91-St16</strain>
    </source>
</reference>
<sequence length="152" mass="16360">METLTQFLIDWGYWGLFFSALIAGSVVPFSSEAVMLVLVHMGLDPVLCVVSAASGNTLGGMSCYWIGTLGKSEWITRLGVKEKQLDKARRFLAGRGAMMAFFSFLPTIGEAIAIVLGLMRSNVWLTGGSMLAGKTLRYIVVLATFQGAASLL</sequence>
<evidence type="ECO:0000313" key="7">
    <source>
        <dbReference type="Proteomes" id="UP001055105"/>
    </source>
</evidence>
<keyword evidence="1" id="KW-0812">Transmembrane</keyword>
<reference evidence="4 6" key="1">
    <citation type="journal article" date="2019" name="Nat. Med.">
        <title>A library of human gut bacterial isolates paired with longitudinal multiomics data enables mechanistic microbiome research.</title>
        <authorList>
            <person name="Poyet M."/>
            <person name="Groussin M."/>
            <person name="Gibbons S.M."/>
            <person name="Avila-Pacheco J."/>
            <person name="Jiang X."/>
            <person name="Kearney S.M."/>
            <person name="Perrotta A.R."/>
            <person name="Berdy B."/>
            <person name="Zhao S."/>
            <person name="Lieberman T.D."/>
            <person name="Swanson P.K."/>
            <person name="Smith M."/>
            <person name="Roesemann S."/>
            <person name="Alexander J.E."/>
            <person name="Rich S.A."/>
            <person name="Livny J."/>
            <person name="Vlamakis H."/>
            <person name="Clish C."/>
            <person name="Bullock K."/>
            <person name="Deik A."/>
            <person name="Scott J."/>
            <person name="Pierce K.A."/>
            <person name="Xavier R.J."/>
            <person name="Alm E.J."/>
        </authorList>
    </citation>
    <scope>NUCLEOTIDE SEQUENCE [LARGE SCALE GENOMIC DNA]</scope>
    <source>
        <strain evidence="4 6">BIOML-A1</strain>
    </source>
</reference>
<dbReference type="Pfam" id="PF09335">
    <property type="entry name" value="VTT_dom"/>
    <property type="match status" value="1"/>
</dbReference>
<evidence type="ECO:0000313" key="6">
    <source>
        <dbReference type="Proteomes" id="UP000324870"/>
    </source>
</evidence>
<gene>
    <name evidence="3" type="ORF">CE91St16_11490</name>
    <name evidence="4" type="ORF">F2A26_09030</name>
    <name evidence="5" type="ORF">RVH17_05055</name>
</gene>
<dbReference type="EMBL" id="VVND01000013">
    <property type="protein sequence ID" value="KAA3159011.1"/>
    <property type="molecule type" value="Genomic_DNA"/>
</dbReference>
<organism evidence="3 7">
    <name type="scientific">Alistipes finegoldii</name>
    <dbReference type="NCBI Taxonomy" id="214856"/>
    <lineage>
        <taxon>Bacteria</taxon>
        <taxon>Pseudomonadati</taxon>
        <taxon>Bacteroidota</taxon>
        <taxon>Bacteroidia</taxon>
        <taxon>Bacteroidales</taxon>
        <taxon>Rikenellaceae</taxon>
        <taxon>Alistipes</taxon>
    </lineage>
</organism>
<dbReference type="Proteomes" id="UP000324870">
    <property type="component" value="Unassembled WGS sequence"/>
</dbReference>
<evidence type="ECO:0000313" key="4">
    <source>
        <dbReference type="EMBL" id="KAA3159011.1"/>
    </source>
</evidence>
<accession>A0A5B5VNA7</accession>
<evidence type="ECO:0000259" key="2">
    <source>
        <dbReference type="Pfam" id="PF09335"/>
    </source>
</evidence>
<comment type="caution">
    <text evidence="3">The sequence shown here is derived from an EMBL/GenBank/DDBJ whole genome shotgun (WGS) entry which is preliminary data.</text>
</comment>
<dbReference type="PANTHER" id="PTHR42709">
    <property type="entry name" value="ALKALINE PHOSPHATASE LIKE PROTEIN"/>
    <property type="match status" value="1"/>
</dbReference>
<reference evidence="5" key="3">
    <citation type="submission" date="2023-10" db="EMBL/GenBank/DDBJ databases">
        <title>Genome Sequence of the Bacteria from From Gut Wall in Crohn's Disease.</title>
        <authorList>
            <person name="Rodriguez-Palacios A."/>
        </authorList>
    </citation>
    <scope>NUCLEOTIDE SEQUENCE</scope>
    <source>
        <strain evidence="5">CavFT-hAR58</strain>
    </source>
</reference>
<evidence type="ECO:0000256" key="1">
    <source>
        <dbReference type="SAM" id="Phobius"/>
    </source>
</evidence>
<dbReference type="EMBL" id="JAWDES010000004">
    <property type="protein sequence ID" value="MDU0259488.1"/>
    <property type="molecule type" value="Genomic_DNA"/>
</dbReference>
<feature type="transmembrane region" description="Helical" evidence="1">
    <location>
        <begin position="131"/>
        <end position="149"/>
    </location>
</feature>
<proteinExistence type="predicted"/>
<dbReference type="InterPro" id="IPR051311">
    <property type="entry name" value="DedA_domain"/>
</dbReference>
<dbReference type="InterPro" id="IPR032816">
    <property type="entry name" value="VTT_dom"/>
</dbReference>
<dbReference type="Proteomes" id="UP001181347">
    <property type="component" value="Unassembled WGS sequence"/>
</dbReference>
<dbReference type="PANTHER" id="PTHR42709:SF4">
    <property type="entry name" value="INNER MEMBRANE PROTEIN YQAA"/>
    <property type="match status" value="1"/>
</dbReference>
<feature type="domain" description="VTT" evidence="2">
    <location>
        <begin position="33"/>
        <end position="142"/>
    </location>
</feature>
<evidence type="ECO:0000313" key="3">
    <source>
        <dbReference type="EMBL" id="GKI18241.1"/>
    </source>
</evidence>